<dbReference type="GO" id="GO:0005524">
    <property type="term" value="F:ATP binding"/>
    <property type="evidence" value="ECO:0007669"/>
    <property type="project" value="UniProtKB-UniRule"/>
</dbReference>
<dbReference type="InterPro" id="IPR005338">
    <property type="entry name" value="Anhydro_N_Ac-Mur_kinase"/>
</dbReference>
<feature type="binding site" evidence="1">
    <location>
        <begin position="14"/>
        <end position="21"/>
    </location>
    <ligand>
        <name>ATP</name>
        <dbReference type="ChEBI" id="CHEBI:30616"/>
    </ligand>
</feature>
<accession>A0A2U3TH28</accession>
<comment type="pathway">
    <text evidence="1">Amino-sugar metabolism; 1,6-anhydro-N-acetylmuramate degradation.</text>
</comment>
<dbReference type="GO" id="GO:0016301">
    <property type="term" value="F:kinase activity"/>
    <property type="evidence" value="ECO:0007669"/>
    <property type="project" value="UniProtKB-KW"/>
</dbReference>
<dbReference type="NCBIfam" id="NF007139">
    <property type="entry name" value="PRK09585.1-3"/>
    <property type="match status" value="1"/>
</dbReference>
<reference evidence="2 3" key="1">
    <citation type="submission" date="2018-04" db="EMBL/GenBank/DDBJ databases">
        <title>Denitrifier Microvirgula.</title>
        <authorList>
            <person name="Anderson E."/>
            <person name="Jang J."/>
            <person name="Ishii S."/>
        </authorList>
    </citation>
    <scope>NUCLEOTIDE SEQUENCE [LARGE SCALE GENOMIC DNA]</scope>
    <source>
        <strain evidence="2 3">BE2.4</strain>
    </source>
</reference>
<dbReference type="Pfam" id="PF03702">
    <property type="entry name" value="AnmK"/>
    <property type="match status" value="1"/>
</dbReference>
<dbReference type="STRING" id="1122240.GCA_000620105_00792"/>
<dbReference type="CDD" id="cd24050">
    <property type="entry name" value="ASKHA_NBD_ANMK"/>
    <property type="match status" value="1"/>
</dbReference>
<comment type="pathway">
    <text evidence="1">Cell wall biogenesis; peptidoglycan recycling.</text>
</comment>
<dbReference type="GO" id="GO:0006040">
    <property type="term" value="P:amino sugar metabolic process"/>
    <property type="evidence" value="ECO:0007669"/>
    <property type="project" value="InterPro"/>
</dbReference>
<keyword evidence="1" id="KW-0119">Carbohydrate metabolism</keyword>
<sequence>MSGPSEYFIGLMSGTSMDGVDAVLADFAGGHPRVVGDAHRPYPPGLAPRLLALQAPGGDGDALDESLRLSLMLGALYADAVDAVLARCDMPATAIRAVGCHGQTVRHAPQHGYTLQLNAPALLAERCAIDVVADFRSRDLAAGGQGAPLVPAVHAGLFATSGESRVILNLGGIANLTRLDPARPVIGFDTGPANMLLDAWCQRHTGRSYDQNGDWAASGRVDGALLQWLLADPYFAAPAPKSTGRDLFSPGWLDARLSGTEAPADVQATLAELTAASVADAILACSPDVDAVFVCGGGAFNRDLMDRLARRLTPRVRLEHTGRLGVPPQQVEALAFAWLARACLRREPGNLPGVTGAAGPRVLGAIYPAM</sequence>
<dbReference type="SUPFAM" id="SSF53067">
    <property type="entry name" value="Actin-like ATPase domain"/>
    <property type="match status" value="1"/>
</dbReference>
<dbReference type="EC" id="2.7.1.170" evidence="1"/>
<dbReference type="PANTHER" id="PTHR30605:SF0">
    <property type="entry name" value="ANHYDRO-N-ACETYLMURAMIC ACID KINASE"/>
    <property type="match status" value="1"/>
</dbReference>
<comment type="similarity">
    <text evidence="1">Belongs to the anhydro-N-acetylmuramic acid kinase family.</text>
</comment>
<evidence type="ECO:0000256" key="1">
    <source>
        <dbReference type="HAMAP-Rule" id="MF_01270"/>
    </source>
</evidence>
<gene>
    <name evidence="1" type="primary">anmK</name>
    <name evidence="2" type="ORF">DAI18_00555</name>
</gene>
<protein>
    <recommendedName>
        <fullName evidence="1">Anhydro-N-acetylmuramic acid kinase</fullName>
        <ecNumber evidence="1">2.7.1.170</ecNumber>
    </recommendedName>
    <alternativeName>
        <fullName evidence="1">AnhMurNAc kinase</fullName>
    </alternativeName>
</protein>
<evidence type="ECO:0000313" key="2">
    <source>
        <dbReference type="EMBL" id="AVY92704.1"/>
    </source>
</evidence>
<dbReference type="KEGG" id="maer:DAI18_00555"/>
<comment type="catalytic activity">
    <reaction evidence="1">
        <text>1,6-anhydro-N-acetyl-beta-muramate + ATP + H2O = N-acetyl-D-muramate 6-phosphate + ADP + H(+)</text>
        <dbReference type="Rhea" id="RHEA:24952"/>
        <dbReference type="ChEBI" id="CHEBI:15377"/>
        <dbReference type="ChEBI" id="CHEBI:15378"/>
        <dbReference type="ChEBI" id="CHEBI:30616"/>
        <dbReference type="ChEBI" id="CHEBI:58690"/>
        <dbReference type="ChEBI" id="CHEBI:58722"/>
        <dbReference type="ChEBI" id="CHEBI:456216"/>
        <dbReference type="EC" id="2.7.1.170"/>
    </reaction>
</comment>
<dbReference type="PANTHER" id="PTHR30605">
    <property type="entry name" value="ANHYDRO-N-ACETYLMURAMIC ACID KINASE"/>
    <property type="match status" value="1"/>
</dbReference>
<name>A0A2U3TH28_9NEIS</name>
<dbReference type="GO" id="GO:0097175">
    <property type="term" value="P:1,6-anhydro-N-acetyl-beta-muramic acid catabolic process"/>
    <property type="evidence" value="ECO:0007669"/>
    <property type="project" value="UniProtKB-UniRule"/>
</dbReference>
<dbReference type="UniPathway" id="UPA00343"/>
<keyword evidence="1" id="KW-0547">Nucleotide-binding</keyword>
<proteinExistence type="inferred from homology"/>
<dbReference type="RefSeq" id="WP_028498233.1">
    <property type="nucleotide sequence ID" value="NZ_CP028519.1"/>
</dbReference>
<dbReference type="Gene3D" id="3.30.420.40">
    <property type="match status" value="2"/>
</dbReference>
<keyword evidence="1" id="KW-0067">ATP-binding</keyword>
<keyword evidence="1" id="KW-0808">Transferase</keyword>
<dbReference type="InterPro" id="IPR043129">
    <property type="entry name" value="ATPase_NBD"/>
</dbReference>
<keyword evidence="3" id="KW-1185">Reference proteome</keyword>
<comment type="function">
    <text evidence="1">Catalyzes the specific phosphorylation of 1,6-anhydro-N-acetylmuramic acid (anhMurNAc) with the simultaneous cleavage of the 1,6-anhydro ring, generating MurNAc-6-P. Is required for the utilization of anhMurNAc either imported from the medium or derived from its own cell wall murein, and thus plays a role in cell wall recycling.</text>
</comment>
<dbReference type="GO" id="GO:0016773">
    <property type="term" value="F:phosphotransferase activity, alcohol group as acceptor"/>
    <property type="evidence" value="ECO:0007669"/>
    <property type="project" value="UniProtKB-UniRule"/>
</dbReference>
<dbReference type="EMBL" id="CP028519">
    <property type="protein sequence ID" value="AVY92704.1"/>
    <property type="molecule type" value="Genomic_DNA"/>
</dbReference>
<dbReference type="OrthoDB" id="9763949at2"/>
<dbReference type="GO" id="GO:0009254">
    <property type="term" value="P:peptidoglycan turnover"/>
    <property type="evidence" value="ECO:0007669"/>
    <property type="project" value="UniProtKB-UniRule"/>
</dbReference>
<evidence type="ECO:0000313" key="3">
    <source>
        <dbReference type="Proteomes" id="UP000244173"/>
    </source>
</evidence>
<dbReference type="AlphaFoldDB" id="A0A2U3TH28"/>
<keyword evidence="1 2" id="KW-0418">Kinase</keyword>
<dbReference type="UniPathway" id="UPA00544"/>
<organism evidence="2 3">
    <name type="scientific">Microvirgula aerodenitrificans</name>
    <dbReference type="NCBI Taxonomy" id="57480"/>
    <lineage>
        <taxon>Bacteria</taxon>
        <taxon>Pseudomonadati</taxon>
        <taxon>Pseudomonadota</taxon>
        <taxon>Betaproteobacteria</taxon>
        <taxon>Neisseriales</taxon>
        <taxon>Aquaspirillaceae</taxon>
        <taxon>Microvirgula</taxon>
    </lineage>
</organism>
<dbReference type="HAMAP" id="MF_01270">
    <property type="entry name" value="AnhMurNAc_kinase"/>
    <property type="match status" value="1"/>
</dbReference>
<dbReference type="Proteomes" id="UP000244173">
    <property type="component" value="Chromosome"/>
</dbReference>